<dbReference type="KEGG" id="knv:Pan216_44490"/>
<evidence type="ECO:0000256" key="1">
    <source>
        <dbReference type="SAM" id="SignalP"/>
    </source>
</evidence>
<keyword evidence="3" id="KW-1185">Reference proteome</keyword>
<dbReference type="OrthoDB" id="240605at2"/>
<proteinExistence type="predicted"/>
<dbReference type="RefSeq" id="WP_145261125.1">
    <property type="nucleotide sequence ID" value="NZ_CP036279.1"/>
</dbReference>
<keyword evidence="1" id="KW-0732">Signal</keyword>
<dbReference type="SUPFAM" id="SSF48452">
    <property type="entry name" value="TPR-like"/>
    <property type="match status" value="2"/>
</dbReference>
<dbReference type="InterPro" id="IPR019734">
    <property type="entry name" value="TPR_rpt"/>
</dbReference>
<dbReference type="AlphaFoldDB" id="A0A518B9A6"/>
<feature type="chain" id="PRO_5021910046" evidence="1">
    <location>
        <begin position="22"/>
        <end position="822"/>
    </location>
</feature>
<dbReference type="Pfam" id="PF14559">
    <property type="entry name" value="TPR_19"/>
    <property type="match status" value="1"/>
</dbReference>
<organism evidence="2 3">
    <name type="scientific">Kolteria novifilia</name>
    <dbReference type="NCBI Taxonomy" id="2527975"/>
    <lineage>
        <taxon>Bacteria</taxon>
        <taxon>Pseudomonadati</taxon>
        <taxon>Planctomycetota</taxon>
        <taxon>Planctomycetia</taxon>
        <taxon>Kolteriales</taxon>
        <taxon>Kolteriaceae</taxon>
        <taxon>Kolteria</taxon>
    </lineage>
</organism>
<evidence type="ECO:0000313" key="3">
    <source>
        <dbReference type="Proteomes" id="UP000317093"/>
    </source>
</evidence>
<dbReference type="InterPro" id="IPR011990">
    <property type="entry name" value="TPR-like_helical_dom_sf"/>
</dbReference>
<evidence type="ECO:0000313" key="2">
    <source>
        <dbReference type="EMBL" id="QDU63568.1"/>
    </source>
</evidence>
<dbReference type="Proteomes" id="UP000317093">
    <property type="component" value="Chromosome"/>
</dbReference>
<accession>A0A518B9A6</accession>
<sequence precursor="true">MRWCLLLVPLALFTIASPADAQDVDRAELESRFIGALQQRGLDDLLGVHATRLLALPSNDSSLVGLETVLAEVLTRQGTRTTDPNRRKRLWERSDKLYEQAIGRDSAKGDQALKLYEWSGLALRRSGLMWDLSKVLVDDPAPVTAAREQAEQALRLLQQAGETTESSLLAGAKASGELDRGKLQSLSAAIRFRRGAANLALARATDDVAAKRAALDEVDKQLTPYAKAFGTEPITMESFLTLAEAAWLRHDAARALELLKPFEGKAVPEPMQQRARRMRAKLLLEASRPAEAIALLRSSSASKLAGPEEGLVLFEALLAQAARVRASNPNVAAELQDESLAILDDLEVSYGGYWARRGEQILARLGTLDEDETNLTLLRRVARILERQKEYEKALATYDRAARQAATTDNQVLAVEMAQRAGALRFELGEYADAAKRLRRLAASHPSHAQAPKSLLTAAYSLARLYGKESDDRILEQYESVLREHQRRYPNDETASEVRWLLGELAERRKNWPDAIAQYRGVSASHTRFPKAVTALASIYHDQLLGANSDASQATARREAAAVLEGLLDQPPAGSGSSAIARYVLARLWSSPGLDRDADAIALLGVLTRDPKLPDAIKGRTWDALLRLHLRRGETEQAIALVEKGFPDGDAVLLRTVSRIDPLEVSLSTRERAAQAGLVKAVAKRMLARPEELSRNNLFNLRLLLARAYVADGSQEQARRLLKRLAADSPNDPRIAMTMARNELAASDPTEALKLLSALRDRLKRGGDAWFEAVYFTIECYRALGQTEKAAKWLAIIQQLYPGFGGGKWKEPYERLIKELAP</sequence>
<feature type="signal peptide" evidence="1">
    <location>
        <begin position="1"/>
        <end position="21"/>
    </location>
</feature>
<gene>
    <name evidence="2" type="ORF">Pan216_44490</name>
</gene>
<protein>
    <submittedName>
        <fullName evidence="2">Anaphase-promoting complex, cyclosome, subunit 3</fullName>
    </submittedName>
</protein>
<name>A0A518B9A6_9BACT</name>
<dbReference type="EMBL" id="CP036279">
    <property type="protein sequence ID" value="QDU63568.1"/>
    <property type="molecule type" value="Genomic_DNA"/>
</dbReference>
<reference evidence="2 3" key="1">
    <citation type="submission" date="2019-02" db="EMBL/GenBank/DDBJ databases">
        <title>Deep-cultivation of Planctomycetes and their phenomic and genomic characterization uncovers novel biology.</title>
        <authorList>
            <person name="Wiegand S."/>
            <person name="Jogler M."/>
            <person name="Boedeker C."/>
            <person name="Pinto D."/>
            <person name="Vollmers J."/>
            <person name="Rivas-Marin E."/>
            <person name="Kohn T."/>
            <person name="Peeters S.H."/>
            <person name="Heuer A."/>
            <person name="Rast P."/>
            <person name="Oberbeckmann S."/>
            <person name="Bunk B."/>
            <person name="Jeske O."/>
            <person name="Meyerdierks A."/>
            <person name="Storesund J.E."/>
            <person name="Kallscheuer N."/>
            <person name="Luecker S."/>
            <person name="Lage O.M."/>
            <person name="Pohl T."/>
            <person name="Merkel B.J."/>
            <person name="Hornburger P."/>
            <person name="Mueller R.-W."/>
            <person name="Bruemmer F."/>
            <person name="Labrenz M."/>
            <person name="Spormann A.M."/>
            <person name="Op den Camp H."/>
            <person name="Overmann J."/>
            <person name="Amann R."/>
            <person name="Jetten M.S.M."/>
            <person name="Mascher T."/>
            <person name="Medema M.H."/>
            <person name="Devos D.P."/>
            <person name="Kaster A.-K."/>
            <person name="Ovreas L."/>
            <person name="Rohde M."/>
            <person name="Galperin M.Y."/>
            <person name="Jogler C."/>
        </authorList>
    </citation>
    <scope>NUCLEOTIDE SEQUENCE [LARGE SCALE GENOMIC DNA]</scope>
    <source>
        <strain evidence="2 3">Pan216</strain>
    </source>
</reference>
<dbReference type="Pfam" id="PF13174">
    <property type="entry name" value="TPR_6"/>
    <property type="match status" value="1"/>
</dbReference>
<dbReference type="Gene3D" id="1.25.40.10">
    <property type="entry name" value="Tetratricopeptide repeat domain"/>
    <property type="match status" value="2"/>
</dbReference>